<accession>A0A8S3BDJ4</accession>
<evidence type="ECO:0000313" key="2">
    <source>
        <dbReference type="EMBL" id="CAF4820928.1"/>
    </source>
</evidence>
<feature type="compositionally biased region" description="Polar residues" evidence="1">
    <location>
        <begin position="12"/>
        <end position="35"/>
    </location>
</feature>
<comment type="caution">
    <text evidence="2">The sequence shown here is derived from an EMBL/GenBank/DDBJ whole genome shotgun (WGS) entry which is preliminary data.</text>
</comment>
<dbReference type="EMBL" id="CAJOBI010153452">
    <property type="protein sequence ID" value="CAF4820928.1"/>
    <property type="molecule type" value="Genomic_DNA"/>
</dbReference>
<dbReference type="Proteomes" id="UP000676336">
    <property type="component" value="Unassembled WGS sequence"/>
</dbReference>
<reference evidence="2" key="1">
    <citation type="submission" date="2021-02" db="EMBL/GenBank/DDBJ databases">
        <authorList>
            <person name="Nowell W R."/>
        </authorList>
    </citation>
    <scope>NUCLEOTIDE SEQUENCE</scope>
</reference>
<feature type="region of interest" description="Disordered" evidence="1">
    <location>
        <begin position="1"/>
        <end position="49"/>
    </location>
</feature>
<evidence type="ECO:0000313" key="3">
    <source>
        <dbReference type="Proteomes" id="UP000676336"/>
    </source>
</evidence>
<name>A0A8S3BDJ4_9BILA</name>
<evidence type="ECO:0000256" key="1">
    <source>
        <dbReference type="SAM" id="MobiDB-lite"/>
    </source>
</evidence>
<sequence length="49" mass="5276">RAVSSPDMFLDNSLTTTERSSSKSASVTPRSTTPAVQLHDDDEGLVLVR</sequence>
<proteinExistence type="predicted"/>
<feature type="non-terminal residue" evidence="2">
    <location>
        <position position="1"/>
    </location>
</feature>
<dbReference type="AlphaFoldDB" id="A0A8S3BDJ4"/>
<gene>
    <name evidence="2" type="ORF">SMN809_LOCUS48041</name>
</gene>
<feature type="compositionally biased region" description="Acidic residues" evidence="1">
    <location>
        <begin position="40"/>
        <end position="49"/>
    </location>
</feature>
<organism evidence="2 3">
    <name type="scientific">Rotaria magnacalcarata</name>
    <dbReference type="NCBI Taxonomy" id="392030"/>
    <lineage>
        <taxon>Eukaryota</taxon>
        <taxon>Metazoa</taxon>
        <taxon>Spiralia</taxon>
        <taxon>Gnathifera</taxon>
        <taxon>Rotifera</taxon>
        <taxon>Eurotatoria</taxon>
        <taxon>Bdelloidea</taxon>
        <taxon>Philodinida</taxon>
        <taxon>Philodinidae</taxon>
        <taxon>Rotaria</taxon>
    </lineage>
</organism>
<protein>
    <submittedName>
        <fullName evidence="2">Uncharacterized protein</fullName>
    </submittedName>
</protein>